<dbReference type="InterPro" id="IPR036709">
    <property type="entry name" value="Autotransporte_beta_dom_sf"/>
</dbReference>
<dbReference type="Proteomes" id="UP000595296">
    <property type="component" value="Chromosome"/>
</dbReference>
<feature type="domain" description="Autotransporter" evidence="6">
    <location>
        <begin position="1359"/>
        <end position="1646"/>
    </location>
</feature>
<reference evidence="7 8" key="1">
    <citation type="journal article" date="2021" name="Int. J. Syst. Evol. Microbiol.">
        <title>Characterization of a novel transitional group Rickettsia species (Rickettsia tillamookensis sp. nov.) from the western black-legged tick, Ixodes pacificus.</title>
        <authorList>
            <person name="Gauthier D.T."/>
            <person name="Karpathy S.E."/>
            <person name="Grizzard S.L."/>
            <person name="Batra D."/>
            <person name="Rowe L.A."/>
            <person name="Paddock C.D."/>
        </authorList>
    </citation>
    <scope>NUCLEOTIDE SEQUENCE [LARGE SCALE GENOMIC DNA]</scope>
    <source>
        <strain evidence="7 8">Tillamook 23</strain>
    </source>
</reference>
<sequence>MLRYFIKNKNLQFMSKNFLKKFEISLATVSTLALMLHGNSTLGAADAIVTNNADLTTGVGLNPAAIFGGGTLQYNSKGAWTVDANIAGGVIQAIDTDKGSNNQTPGILTVNENTSIGSINKTGLYDNRLSIEIAGNKTLTLTGTAGTGIAADTYENLASINFGAGAVLTGNAASGKSITFKSSIINGVNGTLNAQTPMIFLHASVGTLNTINIGAGSSVTIDTLAGNVNLNGDAIRFADAASVLQLDSFANRTITLTTNLSGKAGNGGIVKLIGGAAGNSLTLRSKTGAETLGTGVNKLAQLAVGNKVVISGTVGTNLLDVSNALVLNIYKGATFIDESTSSARIPKINIGADAGKGVGRAVYTVDVSRAAGDVDFLVAGAGNVLTFLHETSELTVQNTAAVDQTVIFNNNVAGVNNGGGIVNFSSTGGNLLTIKGVDVGAGAPQLGNGSNIASLNITGKVTIAGGGDLLDVSRSEVLNVNSGAIFTDEGSTSARISQINIGTRGGRGAGAQYIVDVSQAVGDVDFLTAGAGNVLTVLDTNSRLIVTNKAAIDKTVIFNNNIVVANGGGCVVGFVNNNSASNLILKGVNNPQFGNFFNIELLGVTGNVTIRGAANLIDVSRSNKLDVNNGAIFTDESATSINIAEINIGADEGTGAGVGPATYAIDVSQGGNIDVLTVADSIRFFDPNSIFQIQNTIANADTTVTFKNILKGGVTPAGGGAVVGDGGIVKLISSNANSLTVQGDTGGETLGTNANKLAMLAAGGAVTISGEAGHKLDVQNTMIFDIYAGATLTDRSRSSAQIPTVNIGANGGAGVGTATYILDAQTGDFAVLTVGKTISFLHEDSVLQLQNSSVADDRTITLAGVLDPLAPNTGKVTINSVIAGKKLTINGTAAGAILGTRNHKLKELTIIGAGKLDIKSTIFANNLFFRANTQLTQDGDIEGDVDFKNQDASITIADGKKITGSITSTDNGAVVTNGTITFDGDGSIGGNVKGLKLLQVGTGNVSLLTGGDTVIGEIRGNGIGILTLPQNFKLTGSINNGVGQAVQLNFTGGTNSVSGVVGTAASPVGNITTNGATSFASSINSNGIVTLSPGSVNIFADNITANNVVVSGATLTFTNNLTVNSNLTGRDTTINLNAATVSYTGQSSFSGKLIVTTRYDQTKNSGGNIVITPGSKMDLSSLDELEIQFNGADVRIGEINENTKYSLISSEDGNGLIPLPADKIKFFINGNDNSFIKWSINTSSLTLSATNISNEILQEEINEGSFTPEESQDISTLIRAPEDTDADIFKDEFGFFTIEQQKEALDRVTPDMVRPGAVITAVNTQAVSHNIVSNLTSLGSRINTVQTSQNKVAISAGDEAEVDFGAWASPFVGNSTQKARNNLSGYKSNSTGGTVGFDSLVGNDFLLGVAYTRADTKVKQKNNNVGDKSKILSNIYSLYGLYNIPNKNWFFEIIASYGDSKVKNYSQRNIASGRNLINYEMAIGKYKSRSYTGQILAGYSYLAPKAINLTPTVGVRYSDIRDSGYTETGTTFQNLIVKGKKYNTIEGLAGVRMSKDINVENIVLIPAIYGMLDYNFKDKTPAIDARLQGMDSPFTTNSFKPAKTSFNFGVGVTAKYRMMEYGVNYDANAASKYFAQQGSLKIRVNF</sequence>
<dbReference type="NCBIfam" id="TIGR01414">
    <property type="entry name" value="autotrans_barl"/>
    <property type="match status" value="1"/>
</dbReference>
<evidence type="ECO:0000313" key="8">
    <source>
        <dbReference type="Proteomes" id="UP000595296"/>
    </source>
</evidence>
<dbReference type="SMART" id="SM00869">
    <property type="entry name" value="Autotransporter"/>
    <property type="match status" value="1"/>
</dbReference>
<proteinExistence type="predicted"/>
<evidence type="ECO:0000256" key="3">
    <source>
        <dbReference type="ARBA" id="ARBA00022692"/>
    </source>
</evidence>
<keyword evidence="4" id="KW-0472">Membrane</keyword>
<evidence type="ECO:0000256" key="5">
    <source>
        <dbReference type="ARBA" id="ARBA00023237"/>
    </source>
</evidence>
<dbReference type="EMBL" id="CP060138">
    <property type="protein sequence ID" value="QQV75105.1"/>
    <property type="molecule type" value="Genomic_DNA"/>
</dbReference>
<dbReference type="Gene3D" id="2.40.128.130">
    <property type="entry name" value="Autotransporter beta-domain"/>
    <property type="match status" value="1"/>
</dbReference>
<protein>
    <recommendedName>
        <fullName evidence="6">Autotransporter domain-containing protein</fullName>
    </recommendedName>
</protein>
<keyword evidence="5" id="KW-0998">Cell outer membrane</keyword>
<comment type="subcellular location">
    <subcellularLocation>
        <location evidence="1">Cell outer membrane</location>
    </subcellularLocation>
</comment>
<dbReference type="InterPro" id="IPR005546">
    <property type="entry name" value="Autotransporte_beta"/>
</dbReference>
<evidence type="ECO:0000256" key="4">
    <source>
        <dbReference type="ARBA" id="ARBA00023136"/>
    </source>
</evidence>
<keyword evidence="3" id="KW-0812">Transmembrane</keyword>
<name>A0A9E6MHZ1_9RICK</name>
<evidence type="ECO:0000256" key="1">
    <source>
        <dbReference type="ARBA" id="ARBA00004442"/>
    </source>
</evidence>
<keyword evidence="2" id="KW-1134">Transmembrane beta strand</keyword>
<evidence type="ECO:0000259" key="6">
    <source>
        <dbReference type="PROSITE" id="PS51208"/>
    </source>
</evidence>
<accession>A0A9E6MHZ1</accession>
<gene>
    <name evidence="7" type="ORF">H6P87_00650</name>
</gene>
<dbReference type="Pfam" id="PF03797">
    <property type="entry name" value="Autotransporter"/>
    <property type="match status" value="1"/>
</dbReference>
<dbReference type="PROSITE" id="PS51208">
    <property type="entry name" value="AUTOTRANSPORTER"/>
    <property type="match status" value="1"/>
</dbReference>
<organism evidence="7 8">
    <name type="scientific">Rickettsia tillamookensis</name>
    <dbReference type="NCBI Taxonomy" id="2761623"/>
    <lineage>
        <taxon>Bacteria</taxon>
        <taxon>Pseudomonadati</taxon>
        <taxon>Pseudomonadota</taxon>
        <taxon>Alphaproteobacteria</taxon>
        <taxon>Rickettsiales</taxon>
        <taxon>Rickettsiaceae</taxon>
        <taxon>Rickettsieae</taxon>
        <taxon>Rickettsia</taxon>
        <taxon>spotted fever group</taxon>
    </lineage>
</organism>
<evidence type="ECO:0000313" key="7">
    <source>
        <dbReference type="EMBL" id="QQV75105.1"/>
    </source>
</evidence>
<evidence type="ECO:0000256" key="2">
    <source>
        <dbReference type="ARBA" id="ARBA00022452"/>
    </source>
</evidence>
<dbReference type="InterPro" id="IPR006315">
    <property type="entry name" value="OM_autotransptr_brl_dom"/>
</dbReference>
<dbReference type="SUPFAM" id="SSF103515">
    <property type="entry name" value="Autotransporter"/>
    <property type="match status" value="1"/>
</dbReference>
<keyword evidence="8" id="KW-1185">Reference proteome</keyword>